<keyword evidence="2" id="KW-1185">Reference proteome</keyword>
<evidence type="ECO:0000313" key="2">
    <source>
        <dbReference type="Proteomes" id="UP001159364"/>
    </source>
</evidence>
<protein>
    <submittedName>
        <fullName evidence="1">Uncharacterized protein</fullName>
    </submittedName>
</protein>
<sequence>MTVSQGTGKAGRESQQGKDFLSSHIIAMDPYVFSLQLLKKLKFGAMAVVEYGYEVGDFRESLNKLLILEGEKKIQTRIVDQIEEMKGRKKKQE</sequence>
<gene>
    <name evidence="1" type="ORF">K2173_010612</name>
</gene>
<dbReference type="EMBL" id="JAIWQS010000005">
    <property type="protein sequence ID" value="KAJ8765125.1"/>
    <property type="molecule type" value="Genomic_DNA"/>
</dbReference>
<proteinExistence type="predicted"/>
<dbReference type="Proteomes" id="UP001159364">
    <property type="component" value="Linkage Group LG05"/>
</dbReference>
<accession>A0AAV8TFU6</accession>
<comment type="caution">
    <text evidence="1">The sequence shown here is derived from an EMBL/GenBank/DDBJ whole genome shotgun (WGS) entry which is preliminary data.</text>
</comment>
<dbReference type="AlphaFoldDB" id="A0AAV8TFU6"/>
<reference evidence="1 2" key="1">
    <citation type="submission" date="2021-09" db="EMBL/GenBank/DDBJ databases">
        <title>Genomic insights and catalytic innovation underlie evolution of tropane alkaloids biosynthesis.</title>
        <authorList>
            <person name="Wang Y.-J."/>
            <person name="Tian T."/>
            <person name="Huang J.-P."/>
            <person name="Huang S.-X."/>
        </authorList>
    </citation>
    <scope>NUCLEOTIDE SEQUENCE [LARGE SCALE GENOMIC DNA]</scope>
    <source>
        <strain evidence="1">KIB-2018</strain>
        <tissue evidence="1">Leaf</tissue>
    </source>
</reference>
<evidence type="ECO:0000313" key="1">
    <source>
        <dbReference type="EMBL" id="KAJ8765125.1"/>
    </source>
</evidence>
<name>A0AAV8TFU6_9ROSI</name>
<organism evidence="1 2">
    <name type="scientific">Erythroxylum novogranatense</name>
    <dbReference type="NCBI Taxonomy" id="1862640"/>
    <lineage>
        <taxon>Eukaryota</taxon>
        <taxon>Viridiplantae</taxon>
        <taxon>Streptophyta</taxon>
        <taxon>Embryophyta</taxon>
        <taxon>Tracheophyta</taxon>
        <taxon>Spermatophyta</taxon>
        <taxon>Magnoliopsida</taxon>
        <taxon>eudicotyledons</taxon>
        <taxon>Gunneridae</taxon>
        <taxon>Pentapetalae</taxon>
        <taxon>rosids</taxon>
        <taxon>fabids</taxon>
        <taxon>Malpighiales</taxon>
        <taxon>Erythroxylaceae</taxon>
        <taxon>Erythroxylum</taxon>
    </lineage>
</organism>